<dbReference type="GeneID" id="63735894"/>
<dbReference type="EMBL" id="AZHE01000002">
    <property type="protein sequence ID" value="KHO00661.1"/>
    <property type="molecule type" value="Genomic_DNA"/>
</dbReference>
<gene>
    <name evidence="2" type="ORF">MAM_01439</name>
</gene>
<feature type="region of interest" description="Disordered" evidence="1">
    <location>
        <begin position="212"/>
        <end position="261"/>
    </location>
</feature>
<dbReference type="RefSeq" id="XP_040681726.1">
    <property type="nucleotide sequence ID" value="XM_040820238.1"/>
</dbReference>
<feature type="region of interest" description="Disordered" evidence="1">
    <location>
        <begin position="1"/>
        <end position="78"/>
    </location>
</feature>
<organism evidence="2 3">
    <name type="scientific">Metarhizium album (strain ARSEF 1941)</name>
    <dbReference type="NCBI Taxonomy" id="1081103"/>
    <lineage>
        <taxon>Eukaryota</taxon>
        <taxon>Fungi</taxon>
        <taxon>Dikarya</taxon>
        <taxon>Ascomycota</taxon>
        <taxon>Pezizomycotina</taxon>
        <taxon>Sordariomycetes</taxon>
        <taxon>Hypocreomycetidae</taxon>
        <taxon>Hypocreales</taxon>
        <taxon>Clavicipitaceae</taxon>
        <taxon>Metarhizium</taxon>
    </lineage>
</organism>
<proteinExistence type="predicted"/>
<accession>A0A0B2X5S4</accession>
<comment type="caution">
    <text evidence="2">The sequence shown here is derived from an EMBL/GenBank/DDBJ whole genome shotgun (WGS) entry which is preliminary data.</text>
</comment>
<sequence>MSLTGDKKGREITERSQARPGAWYMRRSNKVVADSVAEHQTASHESTPTKLRSSPTAAALSPPAKITGQTVTPPSSPSRFSFFNMTSTLKSLASSPVSVPQDDELMNIDIDSALFPGGSPSSSETFSPAAFKNLQMNALGLLRKFQAAYQHKAMACQELCAEKDAQAEEKIETETRVAHLKAQLEVMAHKVTETEVRMQALLEELGREKRLRAGERSAREGSILSSGMSTTSEDLGVEDDQRTKYRRRSGGATKFDEASLDTDDESIDEVSVFSRSRSPTLPASLSESQVNHFHQNSIPPISKPIMLEPPRSTRQSSQSQMSTFQKLFKGMSGDPGRDSERAMVQACQNCKGQDATVAWDTASLLRHENMGLKRRVGELENAVDEALNAVMGLQV</sequence>
<evidence type="ECO:0000256" key="1">
    <source>
        <dbReference type="SAM" id="MobiDB-lite"/>
    </source>
</evidence>
<keyword evidence="3" id="KW-1185">Reference proteome</keyword>
<feature type="compositionally biased region" description="Basic and acidic residues" evidence="1">
    <location>
        <begin position="1"/>
        <end position="17"/>
    </location>
</feature>
<dbReference type="Proteomes" id="UP000030816">
    <property type="component" value="Unassembled WGS sequence"/>
</dbReference>
<evidence type="ECO:0000313" key="2">
    <source>
        <dbReference type="EMBL" id="KHO00661.1"/>
    </source>
</evidence>
<feature type="compositionally biased region" description="Polar residues" evidence="1">
    <location>
        <begin position="38"/>
        <end position="52"/>
    </location>
</feature>
<dbReference type="STRING" id="1081103.A0A0B2X5S4"/>
<feature type="compositionally biased region" description="Polar residues" evidence="1">
    <location>
        <begin position="223"/>
        <end position="233"/>
    </location>
</feature>
<dbReference type="OrthoDB" id="5377009at2759"/>
<name>A0A0B2X5S4_METAS</name>
<dbReference type="HOGENOM" id="CLU_030582_0_1_1"/>
<dbReference type="AlphaFoldDB" id="A0A0B2X5S4"/>
<protein>
    <submittedName>
        <fullName evidence="2">Uncharacterized protein</fullName>
    </submittedName>
</protein>
<reference evidence="2 3" key="1">
    <citation type="journal article" date="2014" name="Proc. Natl. Acad. Sci. U.S.A.">
        <title>Trajectory and genomic determinants of fungal-pathogen speciation and host adaptation.</title>
        <authorList>
            <person name="Hu X."/>
            <person name="Xiao G."/>
            <person name="Zheng P."/>
            <person name="Shang Y."/>
            <person name="Su Y."/>
            <person name="Zhang X."/>
            <person name="Liu X."/>
            <person name="Zhan S."/>
            <person name="St Leger R.J."/>
            <person name="Wang C."/>
        </authorList>
    </citation>
    <scope>NUCLEOTIDE SEQUENCE [LARGE SCALE GENOMIC DNA]</scope>
    <source>
        <strain evidence="2 3">ARSEF 1941</strain>
    </source>
</reference>
<feature type="compositionally biased region" description="Low complexity" evidence="1">
    <location>
        <begin position="53"/>
        <end position="64"/>
    </location>
</feature>
<evidence type="ECO:0000313" key="3">
    <source>
        <dbReference type="Proteomes" id="UP000030816"/>
    </source>
</evidence>